<dbReference type="Proteomes" id="UP000019678">
    <property type="component" value="Unassembled WGS sequence"/>
</dbReference>
<evidence type="ECO:0000313" key="5">
    <source>
        <dbReference type="EMBL" id="EYF03210.1"/>
    </source>
</evidence>
<sequence length="249" mass="27085">MDKRYSATLAITGLTLALSGGGCVMEADPEGAPIPGEEPRADGVVDVVSESDDAIGGVAEVDDEDGDRIIKPTTCITIRRGSAGEVHDATIYHGSPDYNAGGIPTLGTGMTTMRKLALLSFDLSLLPTNIRITEAHLGLTQSWNEVINIIHIRRITAPWSEHEVTWQSFHEAYEPASLARFVTKKGENHYKVDVTDALVSRVERRSEDSVGFVLDTFGRPNTFLSSEHEAPEGRPFLHVCYFGGMLPPH</sequence>
<proteinExistence type="predicted"/>
<evidence type="ECO:0000313" key="6">
    <source>
        <dbReference type="Proteomes" id="UP000019678"/>
    </source>
</evidence>
<name>A0A017T2Y6_9BACT</name>
<feature type="domain" description="Carbohydrate-binding module family 96" evidence="4">
    <location>
        <begin position="87"/>
        <end position="230"/>
    </location>
</feature>
<keyword evidence="2" id="KW-0964">Secreted</keyword>
<dbReference type="AlphaFoldDB" id="A0A017T2Y6"/>
<evidence type="ECO:0000256" key="3">
    <source>
        <dbReference type="ARBA" id="ARBA00022729"/>
    </source>
</evidence>
<evidence type="ECO:0000256" key="1">
    <source>
        <dbReference type="ARBA" id="ARBA00004613"/>
    </source>
</evidence>
<dbReference type="STRING" id="1192034.CAP_5714"/>
<accession>A0A017T2Y6</accession>
<protein>
    <recommendedName>
        <fullName evidence="4">Carbohydrate-binding module family 96 domain-containing protein</fullName>
    </recommendedName>
</protein>
<evidence type="ECO:0000256" key="2">
    <source>
        <dbReference type="ARBA" id="ARBA00022525"/>
    </source>
</evidence>
<gene>
    <name evidence="5" type="ORF">CAP_5714</name>
</gene>
<evidence type="ECO:0000259" key="4">
    <source>
        <dbReference type="Pfam" id="PF24517"/>
    </source>
</evidence>
<dbReference type="EMBL" id="ASRX01000049">
    <property type="protein sequence ID" value="EYF03210.1"/>
    <property type="molecule type" value="Genomic_DNA"/>
</dbReference>
<dbReference type="RefSeq" id="WP_044246384.1">
    <property type="nucleotide sequence ID" value="NZ_ASRX01000049.1"/>
</dbReference>
<dbReference type="GO" id="GO:0005576">
    <property type="term" value="C:extracellular region"/>
    <property type="evidence" value="ECO:0007669"/>
    <property type="project" value="UniProtKB-SubCell"/>
</dbReference>
<dbReference type="NCBIfam" id="NF033679">
    <property type="entry name" value="DNRLRE_dom"/>
    <property type="match status" value="1"/>
</dbReference>
<organism evidence="5 6">
    <name type="scientific">Chondromyces apiculatus DSM 436</name>
    <dbReference type="NCBI Taxonomy" id="1192034"/>
    <lineage>
        <taxon>Bacteria</taxon>
        <taxon>Pseudomonadati</taxon>
        <taxon>Myxococcota</taxon>
        <taxon>Polyangia</taxon>
        <taxon>Polyangiales</taxon>
        <taxon>Polyangiaceae</taxon>
        <taxon>Chondromyces</taxon>
    </lineage>
</organism>
<comment type="subcellular location">
    <subcellularLocation>
        <location evidence="1">Secreted</location>
    </subcellularLocation>
</comment>
<dbReference type="eggNOG" id="COG2304">
    <property type="taxonomic scope" value="Bacteria"/>
</dbReference>
<comment type="caution">
    <text evidence="5">The sequence shown here is derived from an EMBL/GenBank/DDBJ whole genome shotgun (WGS) entry which is preliminary data.</text>
</comment>
<dbReference type="Pfam" id="PF24517">
    <property type="entry name" value="CBM96"/>
    <property type="match status" value="1"/>
</dbReference>
<dbReference type="PROSITE" id="PS51257">
    <property type="entry name" value="PROKAR_LIPOPROTEIN"/>
    <property type="match status" value="1"/>
</dbReference>
<keyword evidence="3" id="KW-0732">Signal</keyword>
<dbReference type="InterPro" id="IPR055372">
    <property type="entry name" value="CBM96"/>
</dbReference>
<keyword evidence="6" id="KW-1185">Reference proteome</keyword>
<reference evidence="5 6" key="1">
    <citation type="submission" date="2013-05" db="EMBL/GenBank/DDBJ databases">
        <title>Genome assembly of Chondromyces apiculatus DSM 436.</title>
        <authorList>
            <person name="Sharma G."/>
            <person name="Khatri I."/>
            <person name="Kaur C."/>
            <person name="Mayilraj S."/>
            <person name="Subramanian S."/>
        </authorList>
    </citation>
    <scope>NUCLEOTIDE SEQUENCE [LARGE SCALE GENOMIC DNA]</scope>
    <source>
        <strain evidence="5 6">DSM 436</strain>
    </source>
</reference>